<proteinExistence type="inferred from homology"/>
<dbReference type="PANTHER" id="PTHR30535">
    <property type="entry name" value="VITAMIN B12-BINDING PROTEIN"/>
    <property type="match status" value="1"/>
</dbReference>
<sequence length="398" mass="42230">MGHANAGKVRGSSGRRAWACPARAARVLASVILACALTGASLLSSCSPSPSGQERSSDAASQTVTLTDCAGRTVEVPRPCKSIVAIGGTSLRLVSYLQAVDRVVGVEEAEHKDVVSCPYRHVNVKRFAQLPTVGEGGSKGVFPNEEALALLRPDVVIANVDRDTADTLQQRIGVPVVCIAVDEGVFTEGFSENVRTVGRAIDSEERAAEVVGYVNSIKEDLAKRIAGLPEPRPTAYVAGVNFRGGHGFDGTEAGFSPFDACGVTNIADEGALKPGPYTIDLEKVAAAQPSTVFVESGNLGLVRDDVKENRAYFQSIDAVAKGRVHTLIAYRFYMTNAEVAMANCYEVGRVVYPDRFADVDPMAKLDEISTFLLGAPIAADLEAAGYSFRQVDLLSDED</sequence>
<evidence type="ECO:0000259" key="2">
    <source>
        <dbReference type="PROSITE" id="PS50983"/>
    </source>
</evidence>
<organism evidence="3 4">
    <name type="scientific">Berryella wangjianweii</name>
    <dbReference type="NCBI Taxonomy" id="2734634"/>
    <lineage>
        <taxon>Bacteria</taxon>
        <taxon>Bacillati</taxon>
        <taxon>Actinomycetota</taxon>
        <taxon>Coriobacteriia</taxon>
        <taxon>Eggerthellales</taxon>
        <taxon>Eggerthellaceae</taxon>
        <taxon>Berryella</taxon>
    </lineage>
</organism>
<dbReference type="InterPro" id="IPR050902">
    <property type="entry name" value="ABC_Transporter_SBP"/>
</dbReference>
<evidence type="ECO:0000256" key="1">
    <source>
        <dbReference type="ARBA" id="ARBA00008814"/>
    </source>
</evidence>
<comment type="similarity">
    <text evidence="1">Belongs to the bacterial solute-binding protein 8 family.</text>
</comment>
<evidence type="ECO:0000313" key="4">
    <source>
        <dbReference type="Proteomes" id="UP000503297"/>
    </source>
</evidence>
<keyword evidence="4" id="KW-1185">Reference proteome</keyword>
<dbReference type="Proteomes" id="UP000503297">
    <property type="component" value="Chromosome"/>
</dbReference>
<dbReference type="EMBL" id="CP053716">
    <property type="protein sequence ID" value="QKF07946.1"/>
    <property type="molecule type" value="Genomic_DNA"/>
</dbReference>
<dbReference type="AlphaFoldDB" id="A0A6M8J7X6"/>
<dbReference type="KEGG" id="bwa:HLV38_00320"/>
<reference evidence="4" key="1">
    <citation type="submission" date="2020-05" db="EMBL/GenBank/DDBJ databases">
        <title>Novel species in genus Nocardioides.</title>
        <authorList>
            <person name="Zhang G."/>
        </authorList>
    </citation>
    <scope>NUCLEOTIDE SEQUENCE [LARGE SCALE GENOMIC DNA]</scope>
    <source>
        <strain evidence="4">zg-1050</strain>
    </source>
</reference>
<dbReference type="PANTHER" id="PTHR30535:SF34">
    <property type="entry name" value="MOLYBDATE-BINDING PROTEIN MOLA"/>
    <property type="match status" value="1"/>
</dbReference>
<dbReference type="Gene3D" id="3.40.50.1980">
    <property type="entry name" value="Nitrogenase molybdenum iron protein domain"/>
    <property type="match status" value="2"/>
</dbReference>
<dbReference type="InterPro" id="IPR002491">
    <property type="entry name" value="ABC_transptr_periplasmic_BD"/>
</dbReference>
<name>A0A6M8J7X6_9ACTN</name>
<feature type="domain" description="Fe/B12 periplasmic-binding" evidence="2">
    <location>
        <begin position="82"/>
        <end position="355"/>
    </location>
</feature>
<dbReference type="Pfam" id="PF01497">
    <property type="entry name" value="Peripla_BP_2"/>
    <property type="match status" value="1"/>
</dbReference>
<evidence type="ECO:0000313" key="3">
    <source>
        <dbReference type="EMBL" id="QKF07946.1"/>
    </source>
</evidence>
<protein>
    <submittedName>
        <fullName evidence="3">ABC transporter substrate-binding protein</fullName>
    </submittedName>
</protein>
<accession>A0A6M8J7X6</accession>
<dbReference type="SUPFAM" id="SSF53807">
    <property type="entry name" value="Helical backbone' metal receptor"/>
    <property type="match status" value="1"/>
</dbReference>
<dbReference type="PROSITE" id="PS50983">
    <property type="entry name" value="FE_B12_PBP"/>
    <property type="match status" value="1"/>
</dbReference>
<gene>
    <name evidence="3" type="ORF">HLV38_00320</name>
</gene>